<sequence length="44" mass="4987">MVGYRAFIFNRGTQDSPAMIALWTIIEMELLKGDPMKTDLVSLL</sequence>
<proteinExistence type="predicted"/>
<gene>
    <name evidence="1" type="ORF">CES86_3858</name>
</gene>
<evidence type="ECO:0000313" key="2">
    <source>
        <dbReference type="Proteomes" id="UP000216363"/>
    </source>
</evidence>
<organism evidence="1 2">
    <name type="scientific">Brucella lupini</name>
    <dbReference type="NCBI Taxonomy" id="255457"/>
    <lineage>
        <taxon>Bacteria</taxon>
        <taxon>Pseudomonadati</taxon>
        <taxon>Pseudomonadota</taxon>
        <taxon>Alphaproteobacteria</taxon>
        <taxon>Hyphomicrobiales</taxon>
        <taxon>Brucellaceae</taxon>
        <taxon>Brucella/Ochrobactrum group</taxon>
        <taxon>Brucella</taxon>
    </lineage>
</organism>
<protein>
    <submittedName>
        <fullName evidence="1">Uncharacterized protein</fullName>
    </submittedName>
</protein>
<dbReference type="EMBL" id="NNRN01000055">
    <property type="protein sequence ID" value="OYR26390.1"/>
    <property type="molecule type" value="Genomic_DNA"/>
</dbReference>
<accession>A0A256GHH9</accession>
<evidence type="ECO:0000313" key="1">
    <source>
        <dbReference type="EMBL" id="OYR26390.1"/>
    </source>
</evidence>
<reference evidence="1 2" key="1">
    <citation type="submission" date="2017-07" db="EMBL/GenBank/DDBJ databases">
        <title>Draft genome of Ochrobactrum lupini type strain LUP21.</title>
        <authorList>
            <person name="Krzyzanowska D.M."/>
            <person name="Jafra S."/>
        </authorList>
    </citation>
    <scope>NUCLEOTIDE SEQUENCE [LARGE SCALE GENOMIC DNA]</scope>
    <source>
        <strain evidence="1 2">LUP21</strain>
    </source>
</reference>
<comment type="caution">
    <text evidence="1">The sequence shown here is derived from an EMBL/GenBank/DDBJ whole genome shotgun (WGS) entry which is preliminary data.</text>
</comment>
<name>A0A256GHH9_9HYPH</name>
<dbReference type="AlphaFoldDB" id="A0A256GHH9"/>
<dbReference type="Proteomes" id="UP000216363">
    <property type="component" value="Unassembled WGS sequence"/>
</dbReference>